<dbReference type="AlphaFoldDB" id="A0A4Y3KJZ7"/>
<keyword evidence="2" id="KW-0540">Nuclease</keyword>
<evidence type="ECO:0000259" key="1">
    <source>
        <dbReference type="Pfam" id="PF03372"/>
    </source>
</evidence>
<gene>
    <name evidence="2" type="ORF">CGE01nite_14840</name>
</gene>
<evidence type="ECO:0000313" key="3">
    <source>
        <dbReference type="Proteomes" id="UP000320461"/>
    </source>
</evidence>
<sequence>MRLVTFNVQHGRTLDSRRVDVSRFADAIRALDADVLALQEVDHRQLRSGRADLTAVAADAMGARDARLSVTLRGPVGLWREGRYDEPSAAPPPGAAYGVALLSRYPATAWRTVRLPRRRGVVWAHRSGRRLPRPLHDHPRAAIVAQLATPDGPLTVVCTHLSFLSGQNAVQARHLVEAVADLPRPLVLMGDLNLGPTTAARTTGMSSLADAPTYPVHAPTAQIDHVLGDGHVVATGPARSVDTGVSDHRALVVDVTLAPGAAPHD</sequence>
<dbReference type="GO" id="GO:0004527">
    <property type="term" value="F:exonuclease activity"/>
    <property type="evidence" value="ECO:0007669"/>
    <property type="project" value="UniProtKB-KW"/>
</dbReference>
<dbReference type="GO" id="GO:0006506">
    <property type="term" value="P:GPI anchor biosynthetic process"/>
    <property type="evidence" value="ECO:0007669"/>
    <property type="project" value="TreeGrafter"/>
</dbReference>
<dbReference type="PANTHER" id="PTHR14859:SF15">
    <property type="entry name" value="ENDONUCLEASE_EXONUCLEASE_PHOSPHATASE DOMAIN-CONTAINING PROTEIN"/>
    <property type="match status" value="1"/>
</dbReference>
<protein>
    <submittedName>
        <fullName evidence="2">Endonuclease/exonuclease/phosphatase</fullName>
    </submittedName>
</protein>
<dbReference type="PANTHER" id="PTHR14859">
    <property type="entry name" value="CALCOFLUOR WHITE HYPERSENSITIVE PROTEIN PRECURSOR"/>
    <property type="match status" value="1"/>
</dbReference>
<name>A0A4Y3KJZ7_9CELL</name>
<dbReference type="SUPFAM" id="SSF56219">
    <property type="entry name" value="DNase I-like"/>
    <property type="match status" value="1"/>
</dbReference>
<reference evidence="2 3" key="1">
    <citation type="submission" date="2019-06" db="EMBL/GenBank/DDBJ databases">
        <title>Whole genome shotgun sequence of Cellulomonas gelida NBRC 3748.</title>
        <authorList>
            <person name="Hosoyama A."/>
            <person name="Uohara A."/>
            <person name="Ohji S."/>
            <person name="Ichikawa N."/>
        </authorList>
    </citation>
    <scope>NUCLEOTIDE SEQUENCE [LARGE SCALE GENOMIC DNA]</scope>
    <source>
        <strain evidence="2 3">NBRC 3748</strain>
    </source>
</reference>
<dbReference type="GO" id="GO:0004519">
    <property type="term" value="F:endonuclease activity"/>
    <property type="evidence" value="ECO:0007669"/>
    <property type="project" value="UniProtKB-KW"/>
</dbReference>
<evidence type="ECO:0000313" key="2">
    <source>
        <dbReference type="EMBL" id="GEA84233.1"/>
    </source>
</evidence>
<dbReference type="InterPro" id="IPR051916">
    <property type="entry name" value="GPI-anchor_lipid_remodeler"/>
</dbReference>
<keyword evidence="2" id="KW-0269">Exonuclease</keyword>
<keyword evidence="3" id="KW-1185">Reference proteome</keyword>
<dbReference type="InterPro" id="IPR036691">
    <property type="entry name" value="Endo/exonu/phosph_ase_sf"/>
</dbReference>
<dbReference type="OrthoDB" id="155529at2"/>
<keyword evidence="2" id="KW-0378">Hydrolase</keyword>
<dbReference type="Gene3D" id="3.60.10.10">
    <property type="entry name" value="Endonuclease/exonuclease/phosphatase"/>
    <property type="match status" value="1"/>
</dbReference>
<dbReference type="RefSeq" id="WP_141369990.1">
    <property type="nucleotide sequence ID" value="NZ_BJLQ01000012.1"/>
</dbReference>
<accession>A0A4Y3KJZ7</accession>
<dbReference type="Pfam" id="PF03372">
    <property type="entry name" value="Exo_endo_phos"/>
    <property type="match status" value="1"/>
</dbReference>
<dbReference type="InterPro" id="IPR005135">
    <property type="entry name" value="Endo/exonuclease/phosphatase"/>
</dbReference>
<keyword evidence="2" id="KW-0255">Endonuclease</keyword>
<comment type="caution">
    <text evidence="2">The sequence shown here is derived from an EMBL/GenBank/DDBJ whole genome shotgun (WGS) entry which is preliminary data.</text>
</comment>
<feature type="domain" description="Endonuclease/exonuclease/phosphatase" evidence="1">
    <location>
        <begin position="4"/>
        <end position="248"/>
    </location>
</feature>
<dbReference type="Proteomes" id="UP000320461">
    <property type="component" value="Unassembled WGS sequence"/>
</dbReference>
<organism evidence="2 3">
    <name type="scientific">Cellulomonas gelida</name>
    <dbReference type="NCBI Taxonomy" id="1712"/>
    <lineage>
        <taxon>Bacteria</taxon>
        <taxon>Bacillati</taxon>
        <taxon>Actinomycetota</taxon>
        <taxon>Actinomycetes</taxon>
        <taxon>Micrococcales</taxon>
        <taxon>Cellulomonadaceae</taxon>
        <taxon>Cellulomonas</taxon>
    </lineage>
</organism>
<dbReference type="EMBL" id="BJLQ01000012">
    <property type="protein sequence ID" value="GEA84233.1"/>
    <property type="molecule type" value="Genomic_DNA"/>
</dbReference>
<proteinExistence type="predicted"/>
<dbReference type="GO" id="GO:0016020">
    <property type="term" value="C:membrane"/>
    <property type="evidence" value="ECO:0007669"/>
    <property type="project" value="GOC"/>
</dbReference>